<dbReference type="InterPro" id="IPR057739">
    <property type="entry name" value="Glyco_hydro_29_N"/>
</dbReference>
<reference evidence="8 9" key="1">
    <citation type="submission" date="2024-02" db="EMBL/GenBank/DDBJ databases">
        <title>Seven novel Bacillus-like species.</title>
        <authorList>
            <person name="Liu G."/>
        </authorList>
    </citation>
    <scope>NUCLEOTIDE SEQUENCE [LARGE SCALE GENOMIC DNA]</scope>
    <source>
        <strain evidence="8 9">FJAT-53654</strain>
    </source>
</reference>
<dbReference type="EC" id="3.2.1.51" evidence="3"/>
<dbReference type="Gene3D" id="3.20.20.80">
    <property type="entry name" value="Glycosidases"/>
    <property type="match status" value="1"/>
</dbReference>
<dbReference type="Proteomes" id="UP001368328">
    <property type="component" value="Chromosome"/>
</dbReference>
<gene>
    <name evidence="8" type="ORF">WCV66_04410</name>
</gene>
<evidence type="ECO:0000256" key="1">
    <source>
        <dbReference type="ARBA" id="ARBA00004071"/>
    </source>
</evidence>
<evidence type="ECO:0000313" key="9">
    <source>
        <dbReference type="Proteomes" id="UP001368328"/>
    </source>
</evidence>
<sequence>MSTVTNEKKYENWPSQYGNPEWFIHDRFGLFIHFGLYSPAARHEWVMTHEKTHPNTYRKYFNHFEPDLLNAKEWAHAAKQAGMKYFVITTKHHEGFALWDTKLSEYKVTNTPIKRDLLREIIDAFSEEGLKVGLYHSLIDWYHPEFTIDGLHPQRDDEDFKKENTDRNMDKYVEFMHGQVRELLTDYGKN</sequence>
<dbReference type="InterPro" id="IPR016286">
    <property type="entry name" value="FUC_metazoa-typ"/>
</dbReference>
<organism evidence="8 9">
    <name type="scientific">Metabacillus rhizosphaerae</name>
    <dbReference type="NCBI Taxonomy" id="3117747"/>
    <lineage>
        <taxon>Bacteria</taxon>
        <taxon>Bacillati</taxon>
        <taxon>Bacillota</taxon>
        <taxon>Bacilli</taxon>
        <taxon>Bacillales</taxon>
        <taxon>Bacillaceae</taxon>
        <taxon>Metabacillus</taxon>
    </lineage>
</organism>
<comment type="similarity">
    <text evidence="2">Belongs to the glycosyl hydrolase 29 family.</text>
</comment>
<evidence type="ECO:0000256" key="2">
    <source>
        <dbReference type="ARBA" id="ARBA00007951"/>
    </source>
</evidence>
<comment type="function">
    <text evidence="1">Alpha-L-fucosidase is responsible for hydrolyzing the alpha-1,6-linked fucose joined to the reducing-end N-acetylglucosamine of the carbohydrate moieties of glycoproteins.</text>
</comment>
<evidence type="ECO:0000256" key="4">
    <source>
        <dbReference type="ARBA" id="ARBA00022729"/>
    </source>
</evidence>
<keyword evidence="5" id="KW-0378">Hydrolase</keyword>
<keyword evidence="6" id="KW-0326">Glycosidase</keyword>
<evidence type="ECO:0000256" key="6">
    <source>
        <dbReference type="ARBA" id="ARBA00023295"/>
    </source>
</evidence>
<dbReference type="PANTHER" id="PTHR10030:SF37">
    <property type="entry name" value="ALPHA-L-FUCOSIDASE-RELATED"/>
    <property type="match status" value="1"/>
</dbReference>
<proteinExistence type="inferred from homology"/>
<dbReference type="EMBL" id="CP147403">
    <property type="protein sequence ID" value="WXB89488.1"/>
    <property type="molecule type" value="Genomic_DNA"/>
</dbReference>
<keyword evidence="4" id="KW-0732">Signal</keyword>
<evidence type="ECO:0000256" key="3">
    <source>
        <dbReference type="ARBA" id="ARBA00012662"/>
    </source>
</evidence>
<dbReference type="InterPro" id="IPR017853">
    <property type="entry name" value="GH"/>
</dbReference>
<keyword evidence="9" id="KW-1185">Reference proteome</keyword>
<accession>A0ABZ2MVP3</accession>
<dbReference type="InterPro" id="IPR000933">
    <property type="entry name" value="Glyco_hydro_29"/>
</dbReference>
<dbReference type="SMART" id="SM00812">
    <property type="entry name" value="Alpha_L_fucos"/>
    <property type="match status" value="1"/>
</dbReference>
<dbReference type="PRINTS" id="PR00741">
    <property type="entry name" value="GLHYDRLASE29"/>
</dbReference>
<evidence type="ECO:0000259" key="7">
    <source>
        <dbReference type="Pfam" id="PF01120"/>
    </source>
</evidence>
<name>A0ABZ2MVP3_9BACI</name>
<evidence type="ECO:0000256" key="5">
    <source>
        <dbReference type="ARBA" id="ARBA00022801"/>
    </source>
</evidence>
<feature type="domain" description="Glycoside hydrolase family 29 N-terminal" evidence="7">
    <location>
        <begin position="9"/>
        <end position="189"/>
    </location>
</feature>
<evidence type="ECO:0000313" key="8">
    <source>
        <dbReference type="EMBL" id="WXB89488.1"/>
    </source>
</evidence>
<dbReference type="SUPFAM" id="SSF51445">
    <property type="entry name" value="(Trans)glycosidases"/>
    <property type="match status" value="1"/>
</dbReference>
<dbReference type="Pfam" id="PF01120">
    <property type="entry name" value="Alpha_L_fucos"/>
    <property type="match status" value="1"/>
</dbReference>
<protein>
    <recommendedName>
        <fullName evidence="3">alpha-L-fucosidase</fullName>
        <ecNumber evidence="3">3.2.1.51</ecNumber>
    </recommendedName>
</protein>
<dbReference type="PANTHER" id="PTHR10030">
    <property type="entry name" value="ALPHA-L-FUCOSIDASE"/>
    <property type="match status" value="1"/>
</dbReference>
<dbReference type="RefSeq" id="WP_338788013.1">
    <property type="nucleotide sequence ID" value="NZ_CP147403.1"/>
</dbReference>